<sequence length="90" mass="10169">MGMEHSRLKEASKIVSRKFSGKFNQLILSIENYEQFIDALACPICLTNQKDMTFGCGHLTCKGCGETLERCPRISSSDNRSCEALRFMIE</sequence>
<proteinExistence type="predicted"/>
<protein>
    <recommendedName>
        <fullName evidence="2">RING-type domain-containing protein</fullName>
    </recommendedName>
</protein>
<reference evidence="3 4" key="1">
    <citation type="journal article" date="2021" name="Hortic Res">
        <title>Chromosome-scale assembly of the Dendrobium chrysotoxum genome enhances the understanding of orchid evolution.</title>
        <authorList>
            <person name="Zhang Y."/>
            <person name="Zhang G.Q."/>
            <person name="Zhang D."/>
            <person name="Liu X.D."/>
            <person name="Xu X.Y."/>
            <person name="Sun W.H."/>
            <person name="Yu X."/>
            <person name="Zhu X."/>
            <person name="Wang Z.W."/>
            <person name="Zhao X."/>
            <person name="Zhong W.Y."/>
            <person name="Chen H."/>
            <person name="Yin W.L."/>
            <person name="Huang T."/>
            <person name="Niu S.C."/>
            <person name="Liu Z.J."/>
        </authorList>
    </citation>
    <scope>NUCLEOTIDE SEQUENCE [LARGE SCALE GENOMIC DNA]</scope>
    <source>
        <strain evidence="3">Lindl</strain>
    </source>
</reference>
<dbReference type="Pfam" id="PF13920">
    <property type="entry name" value="zf-C3HC4_3"/>
    <property type="match status" value="1"/>
</dbReference>
<keyword evidence="1" id="KW-0862">Zinc</keyword>
<dbReference type="InterPro" id="IPR013083">
    <property type="entry name" value="Znf_RING/FYVE/PHD"/>
</dbReference>
<dbReference type="Proteomes" id="UP000775213">
    <property type="component" value="Unassembled WGS sequence"/>
</dbReference>
<dbReference type="InterPro" id="IPR001841">
    <property type="entry name" value="Znf_RING"/>
</dbReference>
<keyword evidence="4" id="KW-1185">Reference proteome</keyword>
<comment type="caution">
    <text evidence="3">The sequence shown here is derived from an EMBL/GenBank/DDBJ whole genome shotgun (WGS) entry which is preliminary data.</text>
</comment>
<organism evidence="3 4">
    <name type="scientific">Dendrobium chrysotoxum</name>
    <name type="common">Orchid</name>
    <dbReference type="NCBI Taxonomy" id="161865"/>
    <lineage>
        <taxon>Eukaryota</taxon>
        <taxon>Viridiplantae</taxon>
        <taxon>Streptophyta</taxon>
        <taxon>Embryophyta</taxon>
        <taxon>Tracheophyta</taxon>
        <taxon>Spermatophyta</taxon>
        <taxon>Magnoliopsida</taxon>
        <taxon>Liliopsida</taxon>
        <taxon>Asparagales</taxon>
        <taxon>Orchidaceae</taxon>
        <taxon>Epidendroideae</taxon>
        <taxon>Malaxideae</taxon>
        <taxon>Dendrobiinae</taxon>
        <taxon>Dendrobium</taxon>
    </lineage>
</organism>
<dbReference type="SUPFAM" id="SSF57850">
    <property type="entry name" value="RING/U-box"/>
    <property type="match status" value="1"/>
</dbReference>
<dbReference type="GO" id="GO:0008270">
    <property type="term" value="F:zinc ion binding"/>
    <property type="evidence" value="ECO:0007669"/>
    <property type="project" value="UniProtKB-KW"/>
</dbReference>
<evidence type="ECO:0000313" key="3">
    <source>
        <dbReference type="EMBL" id="KAH0469726.1"/>
    </source>
</evidence>
<dbReference type="PROSITE" id="PS50089">
    <property type="entry name" value="ZF_RING_2"/>
    <property type="match status" value="1"/>
</dbReference>
<keyword evidence="1" id="KW-0863">Zinc-finger</keyword>
<evidence type="ECO:0000259" key="2">
    <source>
        <dbReference type="PROSITE" id="PS50089"/>
    </source>
</evidence>
<name>A0AAV7HKU9_DENCH</name>
<accession>A0AAV7HKU9</accession>
<evidence type="ECO:0000313" key="4">
    <source>
        <dbReference type="Proteomes" id="UP000775213"/>
    </source>
</evidence>
<dbReference type="Gene3D" id="3.30.40.10">
    <property type="entry name" value="Zinc/RING finger domain, C3HC4 (zinc finger)"/>
    <property type="match status" value="1"/>
</dbReference>
<feature type="domain" description="RING-type" evidence="2">
    <location>
        <begin position="42"/>
        <end position="72"/>
    </location>
</feature>
<dbReference type="EMBL" id="JAGFBR010000002">
    <property type="protein sequence ID" value="KAH0469726.1"/>
    <property type="molecule type" value="Genomic_DNA"/>
</dbReference>
<dbReference type="AlphaFoldDB" id="A0AAV7HKU9"/>
<keyword evidence="1" id="KW-0479">Metal-binding</keyword>
<gene>
    <name evidence="3" type="ORF">IEQ34_001284</name>
</gene>
<evidence type="ECO:0000256" key="1">
    <source>
        <dbReference type="PROSITE-ProRule" id="PRU00175"/>
    </source>
</evidence>